<keyword evidence="3" id="KW-1185">Reference proteome</keyword>
<organism evidence="2 3">
    <name type="scientific">Zostera marina</name>
    <name type="common">Eelgrass</name>
    <dbReference type="NCBI Taxonomy" id="29655"/>
    <lineage>
        <taxon>Eukaryota</taxon>
        <taxon>Viridiplantae</taxon>
        <taxon>Streptophyta</taxon>
        <taxon>Embryophyta</taxon>
        <taxon>Tracheophyta</taxon>
        <taxon>Spermatophyta</taxon>
        <taxon>Magnoliopsida</taxon>
        <taxon>Liliopsida</taxon>
        <taxon>Zosteraceae</taxon>
        <taxon>Zostera</taxon>
    </lineage>
</organism>
<protein>
    <submittedName>
        <fullName evidence="2">Uncharacterized protein</fullName>
    </submittedName>
</protein>
<feature type="region of interest" description="Disordered" evidence="1">
    <location>
        <begin position="1"/>
        <end position="27"/>
    </location>
</feature>
<sequence>MGTTEQGTQQQDAPAAAKVFSKPKSKAETETDKYIYIYFKLKIPGRPVRVWPIPVRILTFTGGSQGR</sequence>
<proteinExistence type="predicted"/>
<dbReference type="Proteomes" id="UP000036987">
    <property type="component" value="Unassembled WGS sequence"/>
</dbReference>
<gene>
    <name evidence="2" type="ORF">ZOSMA_7G01680</name>
</gene>
<reference evidence="3" key="1">
    <citation type="journal article" date="2016" name="Nature">
        <title>The genome of the seagrass Zostera marina reveals angiosperm adaptation to the sea.</title>
        <authorList>
            <person name="Olsen J.L."/>
            <person name="Rouze P."/>
            <person name="Verhelst B."/>
            <person name="Lin Y.-C."/>
            <person name="Bayer T."/>
            <person name="Collen J."/>
            <person name="Dattolo E."/>
            <person name="De Paoli E."/>
            <person name="Dittami S."/>
            <person name="Maumus F."/>
            <person name="Michel G."/>
            <person name="Kersting A."/>
            <person name="Lauritano C."/>
            <person name="Lohaus R."/>
            <person name="Toepel M."/>
            <person name="Tonon T."/>
            <person name="Vanneste K."/>
            <person name="Amirebrahimi M."/>
            <person name="Brakel J."/>
            <person name="Bostroem C."/>
            <person name="Chovatia M."/>
            <person name="Grimwood J."/>
            <person name="Jenkins J.W."/>
            <person name="Jueterbock A."/>
            <person name="Mraz A."/>
            <person name="Stam W.T."/>
            <person name="Tice H."/>
            <person name="Bornberg-Bauer E."/>
            <person name="Green P.J."/>
            <person name="Pearson G.A."/>
            <person name="Procaccini G."/>
            <person name="Duarte C.M."/>
            <person name="Schmutz J."/>
            <person name="Reusch T.B.H."/>
            <person name="Van de Peer Y."/>
        </authorList>
    </citation>
    <scope>NUCLEOTIDE SEQUENCE [LARGE SCALE GENOMIC DNA]</scope>
    <source>
        <strain evidence="3">cv. Finnish</strain>
    </source>
</reference>
<evidence type="ECO:0000256" key="1">
    <source>
        <dbReference type="SAM" id="MobiDB-lite"/>
    </source>
</evidence>
<feature type="compositionally biased region" description="Polar residues" evidence="1">
    <location>
        <begin position="1"/>
        <end position="12"/>
    </location>
</feature>
<comment type="caution">
    <text evidence="2">The sequence shown here is derived from an EMBL/GenBank/DDBJ whole genome shotgun (WGS) entry which is preliminary data.</text>
</comment>
<evidence type="ECO:0000313" key="3">
    <source>
        <dbReference type="Proteomes" id="UP000036987"/>
    </source>
</evidence>
<dbReference type="EMBL" id="LFYR01001978">
    <property type="protein sequence ID" value="KMZ58137.1"/>
    <property type="molecule type" value="Genomic_DNA"/>
</dbReference>
<dbReference type="AlphaFoldDB" id="A0A0K9NQ01"/>
<accession>A0A0K9NQ01</accession>
<evidence type="ECO:0000313" key="2">
    <source>
        <dbReference type="EMBL" id="KMZ58137.1"/>
    </source>
</evidence>
<name>A0A0K9NQ01_ZOSMR</name>